<sequence length="864" mass="93771">MTVPSHKHESLFSFEFLVEYVSLETGLFRSWEPAVGVRLLDFPTLVIYQSDIDAHADGTLLTSTTDVKSNEAIFQKGKSCLFKMNLGFLQKHLSYTPLYAMVMDVGQDTPKLIGSSLISLARLVDQIKADVEAYGIGTPSACGERGVHDLCNLMGRKIGQISIACKLVSLGGSLIPHIPENRIHSVGIMLSQETKGTETAEAVGETTGVMALQQEGSCHAHVICQNVKLEGQPTEVVVSEAEQTPVAAVSTQTEPTQKRIKKIEIARIKYEEEPDPALFCPPPMFYSALRQKDNDEKNIEITIAGTDSLTLADLDAINDSSDSEILPLQEQRGRATAEHSAGSQIPPLPPGPSSLGSADTIRQLPLLNALLVELSVLNGQSQQQQQPLSIHPNLAWLYTSAQGPTHPAIDSTNPASETQRSDTSPQQQALQSSYPRQGRSERCAKSLTSNSTSIVQRKAKASRHSPHPEKAKRKLTYGLTHTYRLRLQRLSADLPKPRECMELIHSKQPKPTKHKNKNLCSNSSILKRSLHLDENIKTLVHSINVDGTLELSPPKPADKLNTSLLSSASGNLSSHIAASVPRLTPKEKPVHFEQDKELHIRIPSALSQQSDLEKPHRHTSSLSEHKPDDPGVTSGGEEEGEQGDDGWSAPSSELSGPSSGSVDHVDYQDDFTSLDPSDGYSPDPLSSPEPRMSRAHSDPSSLHDDSVRKAALPTPVKAVASPKRSLKGTHLIRQSTQASGLSVSSDGDEVRSGYTPSALSRHSQMRSSPGSQGSELGGLGSVLRNATRRGKSERRDCAGDVTQSRGYSEDSFARHNGSDPESPSVLDLNDTAEEEHDELGTLGLTKKYQHISDLMAKRLPGYTL</sequence>
<feature type="compositionally biased region" description="Basic and acidic residues" evidence="1">
    <location>
        <begin position="691"/>
        <end position="708"/>
    </location>
</feature>
<feature type="compositionally biased region" description="Basic residues" evidence="1">
    <location>
        <begin position="457"/>
        <end position="474"/>
    </location>
</feature>
<feature type="region of interest" description="Disordered" evidence="1">
    <location>
        <begin position="401"/>
        <end position="474"/>
    </location>
</feature>
<feature type="compositionally biased region" description="Low complexity" evidence="1">
    <location>
        <begin position="645"/>
        <end position="661"/>
    </location>
</feature>
<accession>A0ABD1J6P9</accession>
<dbReference type="EMBL" id="JBHFQA010000018">
    <property type="protein sequence ID" value="KAL2082858.1"/>
    <property type="molecule type" value="Genomic_DNA"/>
</dbReference>
<dbReference type="Proteomes" id="UP001591681">
    <property type="component" value="Unassembled WGS sequence"/>
</dbReference>
<comment type="caution">
    <text evidence="3">The sequence shown here is derived from an EMBL/GenBank/DDBJ whole genome shotgun (WGS) entry which is preliminary data.</text>
</comment>
<protein>
    <recommendedName>
        <fullName evidence="2">Microtubule-associated protein 10 C-terminal domain-containing protein</fullName>
    </recommendedName>
</protein>
<evidence type="ECO:0000256" key="1">
    <source>
        <dbReference type="SAM" id="MobiDB-lite"/>
    </source>
</evidence>
<reference evidence="3 4" key="1">
    <citation type="submission" date="2024-09" db="EMBL/GenBank/DDBJ databases">
        <title>A chromosome-level genome assembly of Gray's grenadier anchovy, Coilia grayii.</title>
        <authorList>
            <person name="Fu Z."/>
        </authorList>
    </citation>
    <scope>NUCLEOTIDE SEQUENCE [LARGE SCALE GENOMIC DNA]</scope>
    <source>
        <strain evidence="3">G4</strain>
        <tissue evidence="3">Muscle</tissue>
    </source>
</reference>
<evidence type="ECO:0000313" key="3">
    <source>
        <dbReference type="EMBL" id="KAL2082858.1"/>
    </source>
</evidence>
<evidence type="ECO:0000313" key="4">
    <source>
        <dbReference type="Proteomes" id="UP001591681"/>
    </source>
</evidence>
<dbReference type="Pfam" id="PF14924">
    <property type="entry name" value="MAP10_N"/>
    <property type="match status" value="1"/>
</dbReference>
<dbReference type="InterPro" id="IPR039302">
    <property type="entry name" value="MAP10"/>
</dbReference>
<keyword evidence="4" id="KW-1185">Reference proteome</keyword>
<feature type="compositionally biased region" description="Polar residues" evidence="1">
    <location>
        <begin position="446"/>
        <end position="455"/>
    </location>
</feature>
<feature type="region of interest" description="Disordered" evidence="1">
    <location>
        <begin position="329"/>
        <end position="357"/>
    </location>
</feature>
<gene>
    <name evidence="3" type="ORF">ACEWY4_020631</name>
</gene>
<dbReference type="Pfam" id="PF14925">
    <property type="entry name" value="HPHLAWLY"/>
    <property type="match status" value="1"/>
</dbReference>
<feature type="region of interest" description="Disordered" evidence="1">
    <location>
        <begin position="605"/>
        <end position="840"/>
    </location>
</feature>
<feature type="compositionally biased region" description="Polar residues" evidence="1">
    <location>
        <begin position="410"/>
        <end position="435"/>
    </location>
</feature>
<name>A0ABD1J6P9_9TELE</name>
<dbReference type="AlphaFoldDB" id="A0ABD1J6P9"/>
<organism evidence="3 4">
    <name type="scientific">Coilia grayii</name>
    <name type="common">Gray's grenadier anchovy</name>
    <dbReference type="NCBI Taxonomy" id="363190"/>
    <lineage>
        <taxon>Eukaryota</taxon>
        <taxon>Metazoa</taxon>
        <taxon>Chordata</taxon>
        <taxon>Craniata</taxon>
        <taxon>Vertebrata</taxon>
        <taxon>Euteleostomi</taxon>
        <taxon>Actinopterygii</taxon>
        <taxon>Neopterygii</taxon>
        <taxon>Teleostei</taxon>
        <taxon>Clupei</taxon>
        <taxon>Clupeiformes</taxon>
        <taxon>Clupeoidei</taxon>
        <taxon>Engraulidae</taxon>
        <taxon>Coilinae</taxon>
        <taxon>Coilia</taxon>
    </lineage>
</organism>
<dbReference type="PANTHER" id="PTHR21831">
    <property type="entry name" value="MICROTUBULE-ASSOCIATED PROTEIN 10"/>
    <property type="match status" value="1"/>
</dbReference>
<feature type="compositionally biased region" description="Basic and acidic residues" evidence="1">
    <location>
        <begin position="807"/>
        <end position="818"/>
    </location>
</feature>
<feature type="domain" description="Microtubule-associated protein 10 C-terminal" evidence="2">
    <location>
        <begin position="277"/>
        <end position="507"/>
    </location>
</feature>
<proteinExistence type="predicted"/>
<feature type="compositionally biased region" description="Polar residues" evidence="1">
    <location>
        <begin position="732"/>
        <end position="745"/>
    </location>
</feature>
<dbReference type="PANTHER" id="PTHR21831:SF2">
    <property type="entry name" value="MICROTUBULE-ASSOCIATED PROTEIN 10"/>
    <property type="match status" value="1"/>
</dbReference>
<feature type="compositionally biased region" description="Polar residues" evidence="1">
    <location>
        <begin position="754"/>
        <end position="766"/>
    </location>
</feature>
<evidence type="ECO:0000259" key="2">
    <source>
        <dbReference type="Pfam" id="PF14925"/>
    </source>
</evidence>
<dbReference type="InterPro" id="IPR026679">
    <property type="entry name" value="MAP10_C-term"/>
</dbReference>